<name>A0AB38XP36_9ACTO</name>
<keyword evidence="1" id="KW-0812">Transmembrane</keyword>
<accession>A0AB38XP36</accession>
<reference evidence="2" key="1">
    <citation type="submission" date="2023-01" db="EMBL/GenBank/DDBJ databases">
        <title>Comparative Genomic Analysis of the Clinically-Derived Winkia Strain NY0527 Provides Evidence into the Taxonomic Reassignment of Winkia neuii and Characterizes Their Virulence Traits.</title>
        <authorList>
            <person name="Cai X."/>
            <person name="Peng Y."/>
            <person name="Li M."/>
            <person name="Qiu Y."/>
            <person name="Wang Y."/>
            <person name="Xu L."/>
            <person name="Hou Q."/>
        </authorList>
    </citation>
    <scope>NUCLEOTIDE SEQUENCE</scope>
    <source>
        <strain evidence="2">NY0527</strain>
    </source>
</reference>
<feature type="transmembrane region" description="Helical" evidence="1">
    <location>
        <begin position="235"/>
        <end position="254"/>
    </location>
</feature>
<dbReference type="RefSeq" id="WP_004807866.1">
    <property type="nucleotide sequence ID" value="NZ_CP116394.1"/>
</dbReference>
<feature type="transmembrane region" description="Helical" evidence="1">
    <location>
        <begin position="455"/>
        <end position="477"/>
    </location>
</feature>
<feature type="transmembrane region" description="Helical" evidence="1">
    <location>
        <begin position="6"/>
        <end position="27"/>
    </location>
</feature>
<dbReference type="Pfam" id="PF20176">
    <property type="entry name" value="DUF6541"/>
    <property type="match status" value="1"/>
</dbReference>
<feature type="transmembrane region" description="Helical" evidence="1">
    <location>
        <begin position="66"/>
        <end position="83"/>
    </location>
</feature>
<feature type="transmembrane region" description="Helical" evidence="1">
    <location>
        <begin position="199"/>
        <end position="223"/>
    </location>
</feature>
<evidence type="ECO:0000256" key="1">
    <source>
        <dbReference type="SAM" id="Phobius"/>
    </source>
</evidence>
<proteinExistence type="predicted"/>
<feature type="transmembrane region" description="Helical" evidence="1">
    <location>
        <begin position="260"/>
        <end position="280"/>
    </location>
</feature>
<protein>
    <recommendedName>
        <fullName evidence="4">Beta-carotene 15,15'-monooxygenase</fullName>
    </recommendedName>
</protein>
<feature type="transmembrane region" description="Helical" evidence="1">
    <location>
        <begin position="418"/>
        <end position="434"/>
    </location>
</feature>
<sequence>MSYAPDAGWAFFALLIFFIALAPGYILARVFRVHGLQAIAAAPSLTFGMVGAASMVAGWLHIRWGTLTALGLILAQLLVLFTARQLVRRYGKRSIPTAHARDSEALPKPAKIALPITSVLAVGLVLSQFSRGLARPTDPSQFWDGMFHLNALKVIELHGNASPLGGLKPISLDGKVNFYPTLYHALVTIATTKSTPLGLAISASAAALVALGVITLTGLTHSLLTYSAHTPAKQLTIVLTPLLAAGSLCLTQLATVLSTLPYLAAMTAIPGALGALNIAATRGTHWGFRVMAVLGCMGVFISHPIGGFSLILLALPLIFGKALPLLRRRKNVFSPGQYRLIWAGLAGILIAGLAAFVGPMFRVVSYYREATPATKLLLSLVSDWPTMRRAIGGASLYSVTIALALIGCTWLVVNRINHWIVVSAALTCGFYFLCSQGTGPLRRLTSPWYMQPERLQVAFSIALVATAAIGIYAIATWAGHRGAASKMMLSLAIFCVALTPFSRAGDRAELVSLSYDPMRIGWGTFATRTEMASFPQIKRITRDDVIISIPDSGLGYGYALANVNSYYRQAYSIGQTEFELFRHLRKMDAESCKFLRERHIKYYYRDTDRTASGATHGAKHSKKGARLDRVPINRMTLVWKAASAPSGEGPRLYRIDACY</sequence>
<feature type="transmembrane region" description="Helical" evidence="1">
    <location>
        <begin position="339"/>
        <end position="358"/>
    </location>
</feature>
<feature type="transmembrane region" description="Helical" evidence="1">
    <location>
        <begin position="39"/>
        <end position="60"/>
    </location>
</feature>
<keyword evidence="1" id="KW-0472">Membrane</keyword>
<organism evidence="2 3">
    <name type="scientific">Winkia neuii subsp. anitrata</name>
    <dbReference type="NCBI Taxonomy" id="29318"/>
    <lineage>
        <taxon>Bacteria</taxon>
        <taxon>Bacillati</taxon>
        <taxon>Actinomycetota</taxon>
        <taxon>Actinomycetes</taxon>
        <taxon>Actinomycetales</taxon>
        <taxon>Actinomycetaceae</taxon>
        <taxon>Winkia</taxon>
    </lineage>
</organism>
<feature type="transmembrane region" description="Helical" evidence="1">
    <location>
        <begin position="394"/>
        <end position="412"/>
    </location>
</feature>
<feature type="transmembrane region" description="Helical" evidence="1">
    <location>
        <begin position="292"/>
        <end position="319"/>
    </location>
</feature>
<dbReference type="AlphaFoldDB" id="A0AB38XP36"/>
<dbReference type="KEGG" id="wne:PIG85_10450"/>
<evidence type="ECO:0000313" key="2">
    <source>
        <dbReference type="EMBL" id="WCE46048.1"/>
    </source>
</evidence>
<dbReference type="InterPro" id="IPR046671">
    <property type="entry name" value="DUF6541"/>
</dbReference>
<gene>
    <name evidence="2" type="ORF">PIG85_10450</name>
</gene>
<evidence type="ECO:0008006" key="4">
    <source>
        <dbReference type="Google" id="ProtNLM"/>
    </source>
</evidence>
<dbReference type="Proteomes" id="UP001211044">
    <property type="component" value="Chromosome"/>
</dbReference>
<keyword evidence="1" id="KW-1133">Transmembrane helix</keyword>
<dbReference type="EMBL" id="CP116394">
    <property type="protein sequence ID" value="WCE46048.1"/>
    <property type="molecule type" value="Genomic_DNA"/>
</dbReference>
<evidence type="ECO:0000313" key="3">
    <source>
        <dbReference type="Proteomes" id="UP001211044"/>
    </source>
</evidence>